<protein>
    <submittedName>
        <fullName evidence="2">Uncharacterized protein</fullName>
    </submittedName>
</protein>
<evidence type="ECO:0000313" key="3">
    <source>
        <dbReference type="Proteomes" id="UP000198881"/>
    </source>
</evidence>
<proteinExistence type="predicted"/>
<sequence>MVGVDRSNVIGDLQVLPPEAPAPTGTPAPLPTSDTITGMDLAQRLEALEKPKALERKRTGKAGPDLVVPGPQGNWGHKSRDIAAEAVGTHKGHRTEARWPCGRI</sequence>
<dbReference type="STRING" id="574650.SAMN04487966_102282"/>
<name>A0A1I7MHA0_9MICC</name>
<feature type="compositionally biased region" description="Pro residues" evidence="1">
    <location>
        <begin position="18"/>
        <end position="30"/>
    </location>
</feature>
<dbReference type="Proteomes" id="UP000198881">
    <property type="component" value="Unassembled WGS sequence"/>
</dbReference>
<reference evidence="2 3" key="1">
    <citation type="submission" date="2016-10" db="EMBL/GenBank/DDBJ databases">
        <authorList>
            <person name="de Groot N.N."/>
        </authorList>
    </citation>
    <scope>NUCLEOTIDE SEQUENCE [LARGE SCALE GENOMIC DNA]</scope>
    <source>
        <strain evidence="2 3">CGMCC 1.7054</strain>
    </source>
</reference>
<gene>
    <name evidence="2" type="ORF">SAMN04487966_102282</name>
</gene>
<feature type="region of interest" description="Disordered" evidence="1">
    <location>
        <begin position="1"/>
        <end position="35"/>
    </location>
</feature>
<evidence type="ECO:0000256" key="1">
    <source>
        <dbReference type="SAM" id="MobiDB-lite"/>
    </source>
</evidence>
<dbReference type="AlphaFoldDB" id="A0A1I7MHA0"/>
<evidence type="ECO:0000313" key="2">
    <source>
        <dbReference type="EMBL" id="SFV21295.1"/>
    </source>
</evidence>
<keyword evidence="3" id="KW-1185">Reference proteome</keyword>
<organism evidence="2 3">
    <name type="scientific">Micrococcus terreus</name>
    <dbReference type="NCBI Taxonomy" id="574650"/>
    <lineage>
        <taxon>Bacteria</taxon>
        <taxon>Bacillati</taxon>
        <taxon>Actinomycetota</taxon>
        <taxon>Actinomycetes</taxon>
        <taxon>Micrococcales</taxon>
        <taxon>Micrococcaceae</taxon>
        <taxon>Micrococcus</taxon>
    </lineage>
</organism>
<feature type="region of interest" description="Disordered" evidence="1">
    <location>
        <begin position="54"/>
        <end position="78"/>
    </location>
</feature>
<accession>A0A1I7MHA0</accession>
<dbReference type="EMBL" id="FPCG01000002">
    <property type="protein sequence ID" value="SFV21295.1"/>
    <property type="molecule type" value="Genomic_DNA"/>
</dbReference>